<reference evidence="1 2" key="1">
    <citation type="submission" date="2021-07" db="EMBL/GenBank/DDBJ databases">
        <title>Flavobacterium WSW3-B6 sp.nov, isolated from seaweed.</title>
        <authorList>
            <person name="Muhammad N."/>
            <person name="Ho H."/>
            <person name="Lee Y.-J."/>
            <person name="Nguyen T."/>
            <person name="Ho J."/>
            <person name="Kim S.-G."/>
        </authorList>
    </citation>
    <scope>NUCLEOTIDE SEQUENCE [LARGE SCALE GENOMIC DNA]</scope>
    <source>
        <strain evidence="1 2">WSW3-B6</strain>
    </source>
</reference>
<dbReference type="EMBL" id="CP080429">
    <property type="protein sequence ID" value="QYJ68235.1"/>
    <property type="molecule type" value="Genomic_DNA"/>
</dbReference>
<proteinExistence type="predicted"/>
<dbReference type="RefSeq" id="WP_220640578.1">
    <property type="nucleotide sequence ID" value="NZ_CP080429.1"/>
</dbReference>
<dbReference type="Proteomes" id="UP000825381">
    <property type="component" value="Chromosome"/>
</dbReference>
<dbReference type="PANTHER" id="PTHR32305">
    <property type="match status" value="1"/>
</dbReference>
<evidence type="ECO:0008006" key="3">
    <source>
        <dbReference type="Google" id="ProtNLM"/>
    </source>
</evidence>
<sequence length="305" mass="35220">MNYLPFGEPLVDEHNNSHNTPFKFNGKEFDEETGNYYYYYYYYSARYYDPKMSIFISVDPLVEETFDTYGYTYNNPINLVDPTGMNAEDPQPPTDIFMVFKNHDGTYRAQLWKRIKDGKNEQMYMIMDEGGKYATEIFQGKEAGLDMHKAGIKLDDINYGYNTLDVVENAAVDFWTSDEYRTKSARETAVSYVTSLIPFEGMVVGMLAQTGKLARGLSVIGPRANYREFAKKIGANFLDVTDDAWTMRKNIEFLQGVVKRGDDVIFSGKYNPARLDPSSVLAQEIRYLQRHGYSWDKNFTKLVKQ</sequence>
<dbReference type="Gene3D" id="2.180.10.10">
    <property type="entry name" value="RHS repeat-associated core"/>
    <property type="match status" value="1"/>
</dbReference>
<dbReference type="PANTHER" id="PTHR32305:SF15">
    <property type="entry name" value="PROTEIN RHSA-RELATED"/>
    <property type="match status" value="1"/>
</dbReference>
<dbReference type="NCBIfam" id="TIGR03696">
    <property type="entry name" value="Rhs_assc_core"/>
    <property type="match status" value="1"/>
</dbReference>
<protein>
    <recommendedName>
        <fullName evidence="3">RHS repeat-associated core domain-containing protein</fullName>
    </recommendedName>
</protein>
<gene>
    <name evidence="1" type="ORF">K1I41_12015</name>
</gene>
<keyword evidence="2" id="KW-1185">Reference proteome</keyword>
<dbReference type="InterPro" id="IPR050708">
    <property type="entry name" value="T6SS_VgrG/RHS"/>
</dbReference>
<accession>A0ABX8V5Y0</accession>
<evidence type="ECO:0000313" key="2">
    <source>
        <dbReference type="Proteomes" id="UP000825381"/>
    </source>
</evidence>
<evidence type="ECO:0000313" key="1">
    <source>
        <dbReference type="EMBL" id="QYJ68235.1"/>
    </source>
</evidence>
<name>A0ABX8V5Y0_9FLAO</name>
<dbReference type="InterPro" id="IPR022385">
    <property type="entry name" value="Rhs_assc_core"/>
</dbReference>
<organism evidence="1 2">
    <name type="scientific">Flavobacterium litorale</name>
    <dbReference type="NCBI Taxonomy" id="2856519"/>
    <lineage>
        <taxon>Bacteria</taxon>
        <taxon>Pseudomonadati</taxon>
        <taxon>Bacteroidota</taxon>
        <taxon>Flavobacteriia</taxon>
        <taxon>Flavobacteriales</taxon>
        <taxon>Flavobacteriaceae</taxon>
        <taxon>Flavobacterium</taxon>
    </lineage>
</organism>